<dbReference type="STRING" id="1048834.TC41_2685"/>
<dbReference type="Gene3D" id="3.40.50.12780">
    <property type="entry name" value="N-terminal domain of ligase-like"/>
    <property type="match status" value="1"/>
</dbReference>
<accession>F8IIQ4</accession>
<reference evidence="6" key="2">
    <citation type="submission" date="2011-06" db="EMBL/GenBank/DDBJ databases">
        <title>The complete genome sequence of Alicyclobacillus acidocaldarius sp. Tc-4-1.</title>
        <authorList>
            <person name="Chen Y."/>
            <person name="He Y."/>
            <person name="Dong Z."/>
            <person name="Hu S."/>
        </authorList>
    </citation>
    <scope>NUCLEOTIDE SEQUENCE [LARGE SCALE GENOMIC DNA]</scope>
    <source>
        <strain evidence="6">Tc-4-1</strain>
    </source>
</reference>
<dbReference type="eggNOG" id="COG0318">
    <property type="taxonomic scope" value="Bacteria"/>
</dbReference>
<keyword evidence="2 5" id="KW-0436">Ligase</keyword>
<evidence type="ECO:0000259" key="3">
    <source>
        <dbReference type="Pfam" id="PF00501"/>
    </source>
</evidence>
<dbReference type="Pfam" id="PF13193">
    <property type="entry name" value="AMP-binding_C"/>
    <property type="match status" value="1"/>
</dbReference>
<evidence type="ECO:0000256" key="2">
    <source>
        <dbReference type="ARBA" id="ARBA00022598"/>
    </source>
</evidence>
<dbReference type="InterPro" id="IPR000873">
    <property type="entry name" value="AMP-dep_synth/lig_dom"/>
</dbReference>
<name>F8IIQ4_ALIAT</name>
<evidence type="ECO:0000256" key="1">
    <source>
        <dbReference type="ARBA" id="ARBA00006432"/>
    </source>
</evidence>
<proteinExistence type="inferred from homology"/>
<dbReference type="Proteomes" id="UP000000292">
    <property type="component" value="Chromosome"/>
</dbReference>
<dbReference type="KEGG" id="aad:TC41_2685"/>
<dbReference type="PANTHER" id="PTHR43201">
    <property type="entry name" value="ACYL-COA SYNTHETASE"/>
    <property type="match status" value="1"/>
</dbReference>
<dbReference type="SUPFAM" id="SSF56801">
    <property type="entry name" value="Acetyl-CoA synthetase-like"/>
    <property type="match status" value="1"/>
</dbReference>
<feature type="domain" description="AMP-dependent synthetase/ligase" evidence="3">
    <location>
        <begin position="36"/>
        <end position="405"/>
    </location>
</feature>
<dbReference type="GO" id="GO:0031956">
    <property type="term" value="F:medium-chain fatty acid-CoA ligase activity"/>
    <property type="evidence" value="ECO:0007669"/>
    <property type="project" value="TreeGrafter"/>
</dbReference>
<dbReference type="InterPro" id="IPR025110">
    <property type="entry name" value="AMP-bd_C"/>
</dbReference>
<comment type="similarity">
    <text evidence="1">Belongs to the ATP-dependent AMP-binding enzyme family.</text>
</comment>
<protein>
    <submittedName>
        <fullName evidence="5">AMP-dependent synthetase and ligase</fullName>
    </submittedName>
</protein>
<evidence type="ECO:0000313" key="6">
    <source>
        <dbReference type="Proteomes" id="UP000000292"/>
    </source>
</evidence>
<organism evidence="5 6">
    <name type="scientific">Alicyclobacillus acidocaldarius (strain Tc-4-1)</name>
    <name type="common">Bacillus acidocaldarius</name>
    <dbReference type="NCBI Taxonomy" id="1048834"/>
    <lineage>
        <taxon>Bacteria</taxon>
        <taxon>Bacillati</taxon>
        <taxon>Bacillota</taxon>
        <taxon>Bacilli</taxon>
        <taxon>Bacillales</taxon>
        <taxon>Alicyclobacillaceae</taxon>
        <taxon>Alicyclobacillus</taxon>
    </lineage>
</organism>
<feature type="domain" description="AMP-binding enzyme C-terminal" evidence="4">
    <location>
        <begin position="457"/>
        <end position="533"/>
    </location>
</feature>
<evidence type="ECO:0000259" key="4">
    <source>
        <dbReference type="Pfam" id="PF13193"/>
    </source>
</evidence>
<dbReference type="GO" id="GO:0006631">
    <property type="term" value="P:fatty acid metabolic process"/>
    <property type="evidence" value="ECO:0007669"/>
    <property type="project" value="TreeGrafter"/>
</dbReference>
<dbReference type="InterPro" id="IPR045851">
    <property type="entry name" value="AMP-bd_C_sf"/>
</dbReference>
<dbReference type="InterPro" id="IPR020845">
    <property type="entry name" value="AMP-binding_CS"/>
</dbReference>
<evidence type="ECO:0000313" key="5">
    <source>
        <dbReference type="EMBL" id="AEJ44579.1"/>
    </source>
</evidence>
<dbReference type="InterPro" id="IPR042099">
    <property type="entry name" value="ANL_N_sf"/>
</dbReference>
<dbReference type="PATRIC" id="fig|1048834.4.peg.2543"/>
<reference evidence="5 6" key="1">
    <citation type="journal article" date="2011" name="J. Bacteriol.">
        <title>Complete Genome Sequence of Alicyclobacillus acidocaldarius Strain Tc-4-1.</title>
        <authorList>
            <person name="Chen Y."/>
            <person name="He Y."/>
            <person name="Zhang B."/>
            <person name="Yang J."/>
            <person name="Li W."/>
            <person name="Dong Z."/>
            <person name="Hu S."/>
        </authorList>
    </citation>
    <scope>NUCLEOTIDE SEQUENCE [LARGE SCALE GENOMIC DNA]</scope>
    <source>
        <strain evidence="5 6">Tc-4-1</strain>
    </source>
</reference>
<sequence length="554" mass="61322">MAMFDFPGRTLTEERAKLYFEKGYWTNESFVDVLFEDVKKYPNFVHRDETREATYEKLWSEVESVAAHLYRMGVRKGDTVALQLPNVLDYVVAVFACARIGAIGVSLQIDLGRQAIISSMRTSRAKVWIIADYFRGESLFEMAVSLKPELPDLTHIVVQGDPERAPEGATTFASLREAGDKLGEAELEANKPGPLDAFLMVFTSGTTGSPKGVVHLHANYLWAARAYAKNFGYQPGEAVLCLAPICHQTGMLAGVMMTVASGGRIMLLDRFSAARVIDWIEKYKPTYLVGAPPHVIHVANAPNLKQADTSSVKLFIYAGAPVPKAVLEQLQRDSGIKVGCMFGWSEGFLATATRPDDPLEALSSTVGFVIPGTEVRLVDEEGHDVKPGEPGEMWARGPNFSAGYYHNPEAAHRQWDEEGWFHSGDILRQDENGRYIFIARADDIINRGGTKIDPKTVEDAISKHEAVQNVAVVGAPDPTLGQMTVACVILKEGAKPFTLRELRDFLAEQGLAKFQFPDRLEFMTEFPQTHSGKIKKKDLRERFRLEAEGQGAHA</sequence>
<dbReference type="HOGENOM" id="CLU_000022_59_7_9"/>
<dbReference type="Pfam" id="PF00501">
    <property type="entry name" value="AMP-binding"/>
    <property type="match status" value="1"/>
</dbReference>
<gene>
    <name evidence="5" type="primary">dhbE</name>
    <name evidence="5" type="ordered locus">TC41_2685</name>
</gene>
<dbReference type="PANTHER" id="PTHR43201:SF5">
    <property type="entry name" value="MEDIUM-CHAIN ACYL-COA LIGASE ACSF2, MITOCHONDRIAL"/>
    <property type="match status" value="1"/>
</dbReference>
<dbReference type="PROSITE" id="PS00455">
    <property type="entry name" value="AMP_BINDING"/>
    <property type="match status" value="1"/>
</dbReference>
<dbReference type="EMBL" id="CP002902">
    <property type="protein sequence ID" value="AEJ44579.1"/>
    <property type="molecule type" value="Genomic_DNA"/>
</dbReference>
<dbReference type="Gene3D" id="3.30.300.30">
    <property type="match status" value="1"/>
</dbReference>
<dbReference type="AlphaFoldDB" id="F8IIQ4"/>